<name>A0A381VIG9_9ZZZZ</name>
<comment type="similarity">
    <text evidence="1">Belongs to the NAD(P)-dependent epimerase/dehydratase family.</text>
</comment>
<accession>A0A381VIG9</accession>
<dbReference type="AlphaFoldDB" id="A0A381VIG9"/>
<dbReference type="Gene3D" id="3.40.50.720">
    <property type="entry name" value="NAD(P)-binding Rossmann-like Domain"/>
    <property type="match status" value="1"/>
</dbReference>
<dbReference type="EMBL" id="UINC01008934">
    <property type="protein sequence ID" value="SVA40149.1"/>
    <property type="molecule type" value="Genomic_DNA"/>
</dbReference>
<dbReference type="InterPro" id="IPR001509">
    <property type="entry name" value="Epimerase_deHydtase"/>
</dbReference>
<evidence type="ECO:0000259" key="2">
    <source>
        <dbReference type="Pfam" id="PF01370"/>
    </source>
</evidence>
<sequence length="286" mass="31183">VDAVYSKDNNFPGFLARSGLQHVSLYRCDLSDAEQVQALADVLPKRFDIILYLAADHASVASKPDPEADLMSGSIGFTTLLSSVHSDRLVYLSSGAVYEGLRGEVGPQLSVAPCLPYAVSKLACEACIPSFRDTGYVGGYVTLRLFAAYGRFEATRRLSTRLVRWAAGGAREAFEIHGDGGNLIDMMYVSDVVRGIKKVITSEVSDEVVDFATGKPLSINDFVRRSSEILGVQGAPVRHVGEAAGYQEFVASSRRMEKLFNFRPEIPLEQGLLELKEHLITADNSQ</sequence>
<feature type="domain" description="NAD-dependent epimerase/dehydratase" evidence="2">
    <location>
        <begin position="20"/>
        <end position="202"/>
    </location>
</feature>
<evidence type="ECO:0000313" key="3">
    <source>
        <dbReference type="EMBL" id="SVA40149.1"/>
    </source>
</evidence>
<proteinExistence type="inferred from homology"/>
<dbReference type="Pfam" id="PF01370">
    <property type="entry name" value="Epimerase"/>
    <property type="match status" value="1"/>
</dbReference>
<protein>
    <recommendedName>
        <fullName evidence="2">NAD-dependent epimerase/dehydratase domain-containing protein</fullName>
    </recommendedName>
</protein>
<reference evidence="3" key="1">
    <citation type="submission" date="2018-05" db="EMBL/GenBank/DDBJ databases">
        <authorList>
            <person name="Lanie J.A."/>
            <person name="Ng W.-L."/>
            <person name="Kazmierczak K.M."/>
            <person name="Andrzejewski T.M."/>
            <person name="Davidsen T.M."/>
            <person name="Wayne K.J."/>
            <person name="Tettelin H."/>
            <person name="Glass J.I."/>
            <person name="Rusch D."/>
            <person name="Podicherti R."/>
            <person name="Tsui H.-C.T."/>
            <person name="Winkler M.E."/>
        </authorList>
    </citation>
    <scope>NUCLEOTIDE SEQUENCE</scope>
</reference>
<evidence type="ECO:0000256" key="1">
    <source>
        <dbReference type="ARBA" id="ARBA00007637"/>
    </source>
</evidence>
<feature type="non-terminal residue" evidence="3">
    <location>
        <position position="1"/>
    </location>
</feature>
<gene>
    <name evidence="3" type="ORF">METZ01_LOCUS93003</name>
</gene>
<dbReference type="Gene3D" id="3.90.25.10">
    <property type="entry name" value="UDP-galactose 4-epimerase, domain 1"/>
    <property type="match status" value="1"/>
</dbReference>
<dbReference type="PANTHER" id="PTHR43000">
    <property type="entry name" value="DTDP-D-GLUCOSE 4,6-DEHYDRATASE-RELATED"/>
    <property type="match status" value="1"/>
</dbReference>
<organism evidence="3">
    <name type="scientific">marine metagenome</name>
    <dbReference type="NCBI Taxonomy" id="408172"/>
    <lineage>
        <taxon>unclassified sequences</taxon>
        <taxon>metagenomes</taxon>
        <taxon>ecological metagenomes</taxon>
    </lineage>
</organism>
<dbReference type="InterPro" id="IPR036291">
    <property type="entry name" value="NAD(P)-bd_dom_sf"/>
</dbReference>
<dbReference type="SUPFAM" id="SSF51735">
    <property type="entry name" value="NAD(P)-binding Rossmann-fold domains"/>
    <property type="match status" value="1"/>
</dbReference>